<feature type="region of interest" description="Disordered" evidence="1">
    <location>
        <begin position="128"/>
        <end position="154"/>
    </location>
</feature>
<protein>
    <submittedName>
        <fullName evidence="3">Aldehyde dehydrogenase</fullName>
    </submittedName>
</protein>
<dbReference type="AlphaFoldDB" id="A0A2W2AM53"/>
<dbReference type="OrthoDB" id="282393at2"/>
<dbReference type="Gene3D" id="1.20.1260.10">
    <property type="match status" value="1"/>
</dbReference>
<reference evidence="3 4" key="1">
    <citation type="submission" date="2018-06" db="EMBL/GenBank/DDBJ databases">
        <title>Mucibacter soli gen. nov., sp. nov., a new member of the family Chitinophagaceae producing mucin.</title>
        <authorList>
            <person name="Kim M.-K."/>
            <person name="Park S."/>
            <person name="Kim T.-S."/>
            <person name="Joung Y."/>
            <person name="Han J.-H."/>
            <person name="Kim S.B."/>
        </authorList>
    </citation>
    <scope>NUCLEOTIDE SEQUENCE [LARGE SCALE GENOMIC DNA]</scope>
    <source>
        <strain evidence="3 4">R1-15</strain>
    </source>
</reference>
<organism evidence="3 4">
    <name type="scientific">Taibaiella soli</name>
    <dbReference type="NCBI Taxonomy" id="1649169"/>
    <lineage>
        <taxon>Bacteria</taxon>
        <taxon>Pseudomonadati</taxon>
        <taxon>Bacteroidota</taxon>
        <taxon>Chitinophagia</taxon>
        <taxon>Chitinophagales</taxon>
        <taxon>Chitinophagaceae</taxon>
        <taxon>Taibaiella</taxon>
    </lineage>
</organism>
<evidence type="ECO:0000259" key="2">
    <source>
        <dbReference type="Pfam" id="PF09537"/>
    </source>
</evidence>
<dbReference type="NCBIfam" id="TIGR02284">
    <property type="entry name" value="PA2169 family four-helix-bundle protein"/>
    <property type="match status" value="1"/>
</dbReference>
<keyword evidence="4" id="KW-1185">Reference proteome</keyword>
<sequence length="154" mass="17393">MKTTNEANSEVLNDLLLINNDRIQGYQKAKDQLTDPKDSDLAMTFDEMAAQSRKNVTELQPYVHTDAAANNETTNAGKLYRTWMGVKATFAGDDRKSMLEACEYGEDKAQDAYRNALAEDGLSSEARELVTKQKQELKSSHDRIRNMRDQQRAA</sequence>
<dbReference type="EMBL" id="QKTW01000003">
    <property type="protein sequence ID" value="PZF74612.1"/>
    <property type="molecule type" value="Genomic_DNA"/>
</dbReference>
<name>A0A2W2AM53_9BACT</name>
<comment type="caution">
    <text evidence="3">The sequence shown here is derived from an EMBL/GenBank/DDBJ whole genome shotgun (WGS) entry which is preliminary data.</text>
</comment>
<gene>
    <name evidence="3" type="ORF">DN068_03275</name>
</gene>
<evidence type="ECO:0000313" key="4">
    <source>
        <dbReference type="Proteomes" id="UP000248745"/>
    </source>
</evidence>
<dbReference type="InterPro" id="IPR011971">
    <property type="entry name" value="CHP02284"/>
</dbReference>
<dbReference type="InterPro" id="IPR012347">
    <property type="entry name" value="Ferritin-like"/>
</dbReference>
<dbReference type="Proteomes" id="UP000248745">
    <property type="component" value="Unassembled WGS sequence"/>
</dbReference>
<evidence type="ECO:0000256" key="1">
    <source>
        <dbReference type="SAM" id="MobiDB-lite"/>
    </source>
</evidence>
<dbReference type="InterPro" id="IPR016920">
    <property type="entry name" value="UCP029477"/>
</dbReference>
<dbReference type="InterPro" id="IPR019052">
    <property type="entry name" value="DUF2383"/>
</dbReference>
<dbReference type="PIRSF" id="PIRSF029477">
    <property type="entry name" value="UCP029477"/>
    <property type="match status" value="1"/>
</dbReference>
<dbReference type="Pfam" id="PF09537">
    <property type="entry name" value="DUF2383"/>
    <property type="match status" value="1"/>
</dbReference>
<proteinExistence type="predicted"/>
<feature type="domain" description="DUF2383" evidence="2">
    <location>
        <begin position="9"/>
        <end position="118"/>
    </location>
</feature>
<evidence type="ECO:0000313" key="3">
    <source>
        <dbReference type="EMBL" id="PZF74612.1"/>
    </source>
</evidence>
<accession>A0A2W2AM53</accession>
<dbReference type="RefSeq" id="WP_110997452.1">
    <property type="nucleotide sequence ID" value="NZ_QKTW01000003.1"/>
</dbReference>